<keyword evidence="4" id="KW-0408">Iron</keyword>
<evidence type="ECO:0000256" key="1">
    <source>
        <dbReference type="ARBA" id="ARBA00001966"/>
    </source>
</evidence>
<keyword evidence="5" id="KW-0411">Iron-sulfur</keyword>
<comment type="cofactor">
    <cofactor evidence="1">
        <name>[4Fe-4S] cluster</name>
        <dbReference type="ChEBI" id="CHEBI:49883"/>
    </cofactor>
</comment>
<keyword evidence="2" id="KW-0949">S-adenosyl-L-methionine</keyword>
<protein>
    <submittedName>
        <fullName evidence="6">His-Xaa-Ser system radical SAM maturase HxsC</fullName>
    </submittedName>
</protein>
<dbReference type="InterPro" id="IPR058240">
    <property type="entry name" value="rSAM_sf"/>
</dbReference>
<evidence type="ECO:0000256" key="3">
    <source>
        <dbReference type="ARBA" id="ARBA00022723"/>
    </source>
</evidence>
<dbReference type="EMBL" id="JBEPSH010000016">
    <property type="protein sequence ID" value="MET4580278.1"/>
    <property type="molecule type" value="Genomic_DNA"/>
</dbReference>
<evidence type="ECO:0000313" key="7">
    <source>
        <dbReference type="Proteomes" id="UP001549320"/>
    </source>
</evidence>
<evidence type="ECO:0000256" key="2">
    <source>
        <dbReference type="ARBA" id="ARBA00022691"/>
    </source>
</evidence>
<reference evidence="6 7" key="1">
    <citation type="submission" date="2024-06" db="EMBL/GenBank/DDBJ databases">
        <title>Sorghum-associated microbial communities from plants grown in Nebraska, USA.</title>
        <authorList>
            <person name="Schachtman D."/>
        </authorList>
    </citation>
    <scope>NUCLEOTIDE SEQUENCE [LARGE SCALE GENOMIC DNA]</scope>
    <source>
        <strain evidence="6 7">2709</strain>
    </source>
</reference>
<dbReference type="SUPFAM" id="SSF102114">
    <property type="entry name" value="Radical SAM enzymes"/>
    <property type="match status" value="1"/>
</dbReference>
<accession>A0ABV2QHD1</accession>
<gene>
    <name evidence="6" type="ORF">ABIE13_005418</name>
</gene>
<dbReference type="SFLD" id="SFLDG01103">
    <property type="entry name" value="Uncharacterised_Radical_SAM_Su"/>
    <property type="match status" value="1"/>
</dbReference>
<dbReference type="PANTHER" id="PTHR11228">
    <property type="entry name" value="RADICAL SAM DOMAIN PROTEIN"/>
    <property type="match status" value="1"/>
</dbReference>
<dbReference type="InterPro" id="IPR050377">
    <property type="entry name" value="Radical_SAM_PqqE_MftC-like"/>
</dbReference>
<keyword evidence="7" id="KW-1185">Reference proteome</keyword>
<dbReference type="NCBIfam" id="TIGR03977">
    <property type="entry name" value="rSAM_pair_HxsC"/>
    <property type="match status" value="1"/>
</dbReference>
<proteinExistence type="predicted"/>
<dbReference type="InterPro" id="IPR013785">
    <property type="entry name" value="Aldolase_TIM"/>
</dbReference>
<dbReference type="Proteomes" id="UP001549320">
    <property type="component" value="Unassembled WGS sequence"/>
</dbReference>
<name>A0ABV2QHD1_9BURK</name>
<dbReference type="CDD" id="cd01335">
    <property type="entry name" value="Radical_SAM"/>
    <property type="match status" value="1"/>
</dbReference>
<keyword evidence="3" id="KW-0479">Metal-binding</keyword>
<dbReference type="SFLD" id="SFLDS00029">
    <property type="entry name" value="Radical_SAM"/>
    <property type="match status" value="1"/>
</dbReference>
<dbReference type="PANTHER" id="PTHR11228:SF7">
    <property type="entry name" value="PQQA PEPTIDE CYCLASE"/>
    <property type="match status" value="1"/>
</dbReference>
<evidence type="ECO:0000256" key="4">
    <source>
        <dbReference type="ARBA" id="ARBA00023004"/>
    </source>
</evidence>
<dbReference type="Gene3D" id="3.20.20.70">
    <property type="entry name" value="Aldolase class I"/>
    <property type="match status" value="1"/>
</dbReference>
<evidence type="ECO:0000313" key="6">
    <source>
        <dbReference type="EMBL" id="MET4580278.1"/>
    </source>
</evidence>
<organism evidence="6 7">
    <name type="scientific">Ottowia thiooxydans</name>
    <dbReference type="NCBI Taxonomy" id="219182"/>
    <lineage>
        <taxon>Bacteria</taxon>
        <taxon>Pseudomonadati</taxon>
        <taxon>Pseudomonadota</taxon>
        <taxon>Betaproteobacteria</taxon>
        <taxon>Burkholderiales</taxon>
        <taxon>Comamonadaceae</taxon>
        <taxon>Ottowia</taxon>
    </lineage>
</organism>
<dbReference type="InterPro" id="IPR024032">
    <property type="entry name" value="rSAM_paired_HxsC"/>
</dbReference>
<comment type="caution">
    <text evidence="6">The sequence shown here is derived from an EMBL/GenBank/DDBJ whole genome shotgun (WGS) entry which is preliminary data.</text>
</comment>
<evidence type="ECO:0000256" key="5">
    <source>
        <dbReference type="ARBA" id="ARBA00023014"/>
    </source>
</evidence>
<sequence>MGSAHIGFKSLMRKFKAVLQPGCQPLVHRVVGYADIANDWAPDLRFLVRVGSAEEREGVERLQNTGLTNIFWAEDAALEDGDVAVPNPHQEEVVVLFRESDTHHSLFMTNRCNSYCLMCSQPPTAADDSWLVEEAIDAVRHLRKSPDVLGLTGGEPLLLGVGLRRVLDAVAVHHPSTRVEVLTNGRLFANSKIASQILEDLTVSVKWLIPLYGHADFVHDFVVQTPGAFDETLAGLLLLQMHRQEIQLRVVLIEPVLQVLPELAGFVGRNLPFVREIALMGCEPIGFALANRDLCEVDLSEWASTLELSARVLRRHDIPHLLMNAPLCALPQRLWPVAHRSISDWKNVYAQECESCAVKSDCAGLFAWHEKGWKPAPLKTIEESEVVS</sequence>
<dbReference type="InterPro" id="IPR007197">
    <property type="entry name" value="rSAM"/>
</dbReference>